<evidence type="ECO:0000313" key="1">
    <source>
        <dbReference type="EMBL" id="MFC4588968.1"/>
    </source>
</evidence>
<protein>
    <submittedName>
        <fullName evidence="1">Uncharacterized protein</fullName>
    </submittedName>
</protein>
<evidence type="ECO:0000313" key="2">
    <source>
        <dbReference type="Proteomes" id="UP001595891"/>
    </source>
</evidence>
<reference evidence="2" key="1">
    <citation type="journal article" date="2019" name="Int. J. Syst. Evol. Microbiol.">
        <title>The Global Catalogue of Microorganisms (GCM) 10K type strain sequencing project: providing services to taxonomists for standard genome sequencing and annotation.</title>
        <authorList>
            <consortium name="The Broad Institute Genomics Platform"/>
            <consortium name="The Broad Institute Genome Sequencing Center for Infectious Disease"/>
            <person name="Wu L."/>
            <person name="Ma J."/>
        </authorList>
    </citation>
    <scope>NUCLEOTIDE SEQUENCE [LARGE SCALE GENOMIC DNA]</scope>
    <source>
        <strain evidence="2">CCUG 49560</strain>
    </source>
</reference>
<proteinExistence type="predicted"/>
<keyword evidence="2" id="KW-1185">Reference proteome</keyword>
<dbReference type="EMBL" id="JBHSFN010000014">
    <property type="protein sequence ID" value="MFC4588968.1"/>
    <property type="molecule type" value="Genomic_DNA"/>
</dbReference>
<gene>
    <name evidence="1" type="ORF">ACFO8L_22955</name>
</gene>
<name>A0ABV9EII2_9ACTN</name>
<comment type="caution">
    <text evidence="1">The sequence shown here is derived from an EMBL/GenBank/DDBJ whole genome shotgun (WGS) entry which is preliminary data.</text>
</comment>
<dbReference type="Proteomes" id="UP001595891">
    <property type="component" value="Unassembled WGS sequence"/>
</dbReference>
<dbReference type="RefSeq" id="WP_262842189.1">
    <property type="nucleotide sequence ID" value="NZ_JANZYP010000009.1"/>
</dbReference>
<dbReference type="InterPro" id="IPR017853">
    <property type="entry name" value="GH"/>
</dbReference>
<organism evidence="1 2">
    <name type="scientific">Sphaerisporangium corydalis</name>
    <dbReference type="NCBI Taxonomy" id="1441875"/>
    <lineage>
        <taxon>Bacteria</taxon>
        <taxon>Bacillati</taxon>
        <taxon>Actinomycetota</taxon>
        <taxon>Actinomycetes</taxon>
        <taxon>Streptosporangiales</taxon>
        <taxon>Streptosporangiaceae</taxon>
        <taxon>Sphaerisporangium</taxon>
    </lineage>
</organism>
<dbReference type="Gene3D" id="3.20.20.80">
    <property type="entry name" value="Glycosidases"/>
    <property type="match status" value="1"/>
</dbReference>
<accession>A0ABV9EII2</accession>
<dbReference type="SUPFAM" id="SSF51445">
    <property type="entry name" value="(Trans)glycosidases"/>
    <property type="match status" value="1"/>
</dbReference>
<sequence length="233" mass="25024">MTSYVRPSFSDPSLRHRIADATLTLTAGGAPFAGREVVVAQRGHRFLFGCTGGDLVPPRADGGGSPGDPAVPEDQRLAGRFLDLFNFTTLPFYWGGFEPERGRPETERMLKLARWFGDRQAGAISRHYRTLLSHPAVEASTYWGFQDGGWPGAPGGFVRADGTPKPAYDALHSLVMGEWWLSPTTLVTDDDGRVRFSGFLGDYEVSAAGRSAAFTLDTAGEAAAAVTLTLPAS</sequence>